<name>A0A2N6CWX6_9GAMM</name>
<proteinExistence type="predicted"/>
<dbReference type="InterPro" id="IPR038765">
    <property type="entry name" value="Papain-like_cys_pep_sf"/>
</dbReference>
<evidence type="ECO:0000313" key="3">
    <source>
        <dbReference type="Proteomes" id="UP000235015"/>
    </source>
</evidence>
<dbReference type="PANTHER" id="PTHR33490:SF3">
    <property type="entry name" value="CONSERVED INTEGRAL MEMBRANE PROTEIN"/>
    <property type="match status" value="1"/>
</dbReference>
<protein>
    <recommendedName>
        <fullName evidence="1">Transglutaminase-like domain-containing protein</fullName>
    </recommendedName>
</protein>
<evidence type="ECO:0000259" key="1">
    <source>
        <dbReference type="SMART" id="SM00460"/>
    </source>
</evidence>
<dbReference type="InterPro" id="IPR002931">
    <property type="entry name" value="Transglutaminase-like"/>
</dbReference>
<dbReference type="STRING" id="1111735.GCA_000428045_03734"/>
<organism evidence="2 3">
    <name type="scientific">Sedimenticola selenatireducens</name>
    <dbReference type="NCBI Taxonomy" id="191960"/>
    <lineage>
        <taxon>Bacteria</taxon>
        <taxon>Pseudomonadati</taxon>
        <taxon>Pseudomonadota</taxon>
        <taxon>Gammaproteobacteria</taxon>
        <taxon>Chromatiales</taxon>
        <taxon>Sedimenticolaceae</taxon>
        <taxon>Sedimenticola</taxon>
    </lineage>
</organism>
<dbReference type="SUPFAM" id="SSF54001">
    <property type="entry name" value="Cysteine proteinases"/>
    <property type="match status" value="1"/>
</dbReference>
<dbReference type="EMBL" id="PKUN01000010">
    <property type="protein sequence ID" value="PLX61778.1"/>
    <property type="molecule type" value="Genomic_DNA"/>
</dbReference>
<dbReference type="Gene3D" id="3.10.620.30">
    <property type="match status" value="1"/>
</dbReference>
<dbReference type="Proteomes" id="UP000235015">
    <property type="component" value="Unassembled WGS sequence"/>
</dbReference>
<sequence>MLSKPWQSCRVFGYSDVSKRRRCMSNPMSQPSQKPEDYLQAGDLIDSGNTHVVDFTNRHRVSGEAPVDAAVRLYLAVRDEITYDPYRVGPDPRYFRASDCLATGRGFCIPKAALLAACARVIGIPARVGYADVRNHLSSTRLDELIGGNVYTWHSYTDLYLDGQWVKATPAFNKELCQRFGVHVLEFDGRNDSLLQEFDQSGNRHMEYEGQRGVFSDVPYELILADFEKHHPRWLHNRADLDDELFGHKAKAGNDMA</sequence>
<dbReference type="AlphaFoldDB" id="A0A2N6CWX6"/>
<dbReference type="Pfam" id="PF01841">
    <property type="entry name" value="Transglut_core"/>
    <property type="match status" value="1"/>
</dbReference>
<evidence type="ECO:0000313" key="2">
    <source>
        <dbReference type="EMBL" id="PLX61778.1"/>
    </source>
</evidence>
<reference evidence="2 3" key="1">
    <citation type="submission" date="2017-11" db="EMBL/GenBank/DDBJ databases">
        <title>Genome-resolved metagenomics identifies genetic mobility, metabolic interactions, and unexpected diversity in perchlorate-reducing communities.</title>
        <authorList>
            <person name="Barnum T.P."/>
            <person name="Figueroa I.A."/>
            <person name="Carlstrom C.I."/>
            <person name="Lucas L.N."/>
            <person name="Engelbrektson A.L."/>
            <person name="Coates J.D."/>
        </authorList>
    </citation>
    <scope>NUCLEOTIDE SEQUENCE [LARGE SCALE GENOMIC DNA]</scope>
    <source>
        <strain evidence="2">BM301</strain>
    </source>
</reference>
<dbReference type="SMART" id="SM00460">
    <property type="entry name" value="TGc"/>
    <property type="match status" value="1"/>
</dbReference>
<dbReference type="PANTHER" id="PTHR33490">
    <property type="entry name" value="BLR5614 PROTEIN-RELATED"/>
    <property type="match status" value="1"/>
</dbReference>
<feature type="domain" description="Transglutaminase-like" evidence="1">
    <location>
        <begin position="100"/>
        <end position="172"/>
    </location>
</feature>
<gene>
    <name evidence="2" type="ORF">C0630_09585</name>
</gene>
<accession>A0A2N6CWX6</accession>
<comment type="caution">
    <text evidence="2">The sequence shown here is derived from an EMBL/GenBank/DDBJ whole genome shotgun (WGS) entry which is preliminary data.</text>
</comment>